<reference evidence="2 3" key="1">
    <citation type="submission" date="2020-08" db="EMBL/GenBank/DDBJ databases">
        <title>Genomic Encyclopedia of Type Strains, Phase IV (KMG-IV): sequencing the most valuable type-strain genomes for metagenomic binning, comparative biology and taxonomic classification.</title>
        <authorList>
            <person name="Goeker M."/>
        </authorList>
    </citation>
    <scope>NUCLEOTIDE SEQUENCE [LARGE SCALE GENOMIC DNA]</scope>
    <source>
        <strain evidence="2 3">YIM 65646</strain>
    </source>
</reference>
<dbReference type="InterPro" id="IPR011600">
    <property type="entry name" value="Pept_C14_caspase"/>
</dbReference>
<dbReference type="InterPro" id="IPR011990">
    <property type="entry name" value="TPR-like_helical_dom_sf"/>
</dbReference>
<sequence length="436" mass="46076">MAVDDGTGVPDPRASRVVLVGVPVYGAFEHLPAVTAGVEALRAAFTDRRIWGIGRSRCTVTPEGAGTGQILTAIRAAAALATDTLFIYFSGHGLVDLHDGELYLALRDSLPNEPESALRYEYLRRAVLGSRARNKVVVIDSCYSGLALLGGMGGGEEIADRTSIDGTFLLTSSAETRISLSPDGEPFTAFTGELVRALTEGVPGAGRLLTMGALYRHLHASLSGRSRPVPQQRSRNAGADLVIARNLAAGADVSVPEVPEAPGPREPQAKVPQRLGRFGIALTAYGHRRGESVALLREAAEAGDAVAMNHLGLHLADSGDLGGAEAMYRRAVAGGVREALFNLGHVLELLGRGGEAETFYRLAIAAGVAGAMNNLGLLLKERGEIGEAEAWYRCAIQLGVTDPVVRRNLDTLLRQRGDSTRIAAAGVDEDPRPRLR</sequence>
<evidence type="ECO:0000313" key="3">
    <source>
        <dbReference type="Proteomes" id="UP000548476"/>
    </source>
</evidence>
<comment type="caution">
    <text evidence="2">The sequence shown here is derived from an EMBL/GenBank/DDBJ whole genome shotgun (WGS) entry which is preliminary data.</text>
</comment>
<dbReference type="Gene3D" id="1.25.40.10">
    <property type="entry name" value="Tetratricopeptide repeat domain"/>
    <property type="match status" value="1"/>
</dbReference>
<keyword evidence="3" id="KW-1185">Reference proteome</keyword>
<dbReference type="NCBIfam" id="NF047832">
    <property type="entry name" value="caspase_w_EACC1"/>
    <property type="match status" value="1"/>
</dbReference>
<dbReference type="GO" id="GO:0004197">
    <property type="term" value="F:cysteine-type endopeptidase activity"/>
    <property type="evidence" value="ECO:0007669"/>
    <property type="project" value="InterPro"/>
</dbReference>
<feature type="domain" description="Peptidase C14 caspase" evidence="1">
    <location>
        <begin position="69"/>
        <end position="223"/>
    </location>
</feature>
<dbReference type="SUPFAM" id="SSF52129">
    <property type="entry name" value="Caspase-like"/>
    <property type="match status" value="1"/>
</dbReference>
<evidence type="ECO:0000259" key="1">
    <source>
        <dbReference type="Pfam" id="PF00656"/>
    </source>
</evidence>
<dbReference type="EMBL" id="JACHGT010000008">
    <property type="protein sequence ID" value="MBB6036091.1"/>
    <property type="molecule type" value="Genomic_DNA"/>
</dbReference>
<dbReference type="GO" id="GO:0006508">
    <property type="term" value="P:proteolysis"/>
    <property type="evidence" value="ECO:0007669"/>
    <property type="project" value="InterPro"/>
</dbReference>
<dbReference type="SUPFAM" id="SSF81901">
    <property type="entry name" value="HCP-like"/>
    <property type="match status" value="1"/>
</dbReference>
<dbReference type="Proteomes" id="UP000548476">
    <property type="component" value="Unassembled WGS sequence"/>
</dbReference>
<accession>A0A841FFJ4</accession>
<dbReference type="Pfam" id="PF13181">
    <property type="entry name" value="TPR_8"/>
    <property type="match status" value="1"/>
</dbReference>
<proteinExistence type="predicted"/>
<dbReference type="RefSeq" id="WP_184788930.1">
    <property type="nucleotide sequence ID" value="NZ_BONT01000046.1"/>
</dbReference>
<protein>
    <recommendedName>
        <fullName evidence="1">Peptidase C14 caspase domain-containing protein</fullName>
    </recommendedName>
</protein>
<gene>
    <name evidence="2" type="ORF">HNR73_003959</name>
</gene>
<dbReference type="AlphaFoldDB" id="A0A841FFJ4"/>
<dbReference type="InterPro" id="IPR019734">
    <property type="entry name" value="TPR_rpt"/>
</dbReference>
<evidence type="ECO:0000313" key="2">
    <source>
        <dbReference type="EMBL" id="MBB6036091.1"/>
    </source>
</evidence>
<dbReference type="Pfam" id="PF13374">
    <property type="entry name" value="TPR_10"/>
    <property type="match status" value="1"/>
</dbReference>
<dbReference type="InterPro" id="IPR029030">
    <property type="entry name" value="Caspase-like_dom_sf"/>
</dbReference>
<dbReference type="Gene3D" id="3.40.50.1460">
    <property type="match status" value="1"/>
</dbReference>
<dbReference type="Pfam" id="PF00656">
    <property type="entry name" value="Peptidase_C14"/>
    <property type="match status" value="1"/>
</dbReference>
<name>A0A841FFJ4_9ACTN</name>
<organism evidence="2 3">
    <name type="scientific">Phytomonospora endophytica</name>
    <dbReference type="NCBI Taxonomy" id="714109"/>
    <lineage>
        <taxon>Bacteria</taxon>
        <taxon>Bacillati</taxon>
        <taxon>Actinomycetota</taxon>
        <taxon>Actinomycetes</taxon>
        <taxon>Micromonosporales</taxon>
        <taxon>Micromonosporaceae</taxon>
        <taxon>Phytomonospora</taxon>
    </lineage>
</organism>